<accession>A0ACB9TD72</accession>
<reference evidence="1" key="1">
    <citation type="submission" date="2022-04" db="EMBL/GenBank/DDBJ databases">
        <title>Chromosome-scale genome assembly of Holotrichia oblita Faldermann.</title>
        <authorList>
            <person name="Rongchong L."/>
        </authorList>
    </citation>
    <scope>NUCLEOTIDE SEQUENCE</scope>
    <source>
        <strain evidence="1">81SQS9</strain>
    </source>
</reference>
<dbReference type="Proteomes" id="UP001056778">
    <property type="component" value="Chromosome 3"/>
</dbReference>
<organism evidence="1 2">
    <name type="scientific">Holotrichia oblita</name>
    <name type="common">Chafer beetle</name>
    <dbReference type="NCBI Taxonomy" id="644536"/>
    <lineage>
        <taxon>Eukaryota</taxon>
        <taxon>Metazoa</taxon>
        <taxon>Ecdysozoa</taxon>
        <taxon>Arthropoda</taxon>
        <taxon>Hexapoda</taxon>
        <taxon>Insecta</taxon>
        <taxon>Pterygota</taxon>
        <taxon>Neoptera</taxon>
        <taxon>Endopterygota</taxon>
        <taxon>Coleoptera</taxon>
        <taxon>Polyphaga</taxon>
        <taxon>Scarabaeiformia</taxon>
        <taxon>Scarabaeidae</taxon>
        <taxon>Melolonthinae</taxon>
        <taxon>Holotrichia</taxon>
    </lineage>
</organism>
<protein>
    <submittedName>
        <fullName evidence="1">Inosine triphosphate pyrophosphatase/ham1 protein</fullName>
    </submittedName>
</protein>
<comment type="caution">
    <text evidence="1">The sequence shown here is derived from an EMBL/GenBank/DDBJ whole genome shotgun (WGS) entry which is preliminary data.</text>
</comment>
<sequence>MMAKPITFVTGNVKKLEELVAILGTTFPYKIVNANIELSELQGEIDEICIKKCKEAVKHVNGPVIVEDTSLCFKAFGGLPGPYIKWFLNSVGPEGLHKMLLGYNDKSAEAVCTFAYHPGNSTGEVLLFQGRTEGEIVFPRGSRDFGWDPCFQPKGYEKTYAELPKSEKNKISHRYKALKQLQDYLIQNY</sequence>
<name>A0ACB9TD72_HOLOL</name>
<evidence type="ECO:0000313" key="1">
    <source>
        <dbReference type="EMBL" id="KAI4464780.1"/>
    </source>
</evidence>
<evidence type="ECO:0000313" key="2">
    <source>
        <dbReference type="Proteomes" id="UP001056778"/>
    </source>
</evidence>
<proteinExistence type="predicted"/>
<keyword evidence="2" id="KW-1185">Reference proteome</keyword>
<gene>
    <name evidence="1" type="ORF">MML48_3g00002182</name>
</gene>
<dbReference type="EMBL" id="CM043017">
    <property type="protein sequence ID" value="KAI4464780.1"/>
    <property type="molecule type" value="Genomic_DNA"/>
</dbReference>